<dbReference type="InterPro" id="IPR025682">
    <property type="entry name" value="CpXC_dom"/>
</dbReference>
<evidence type="ECO:0000259" key="1">
    <source>
        <dbReference type="Pfam" id="PF14353"/>
    </source>
</evidence>
<gene>
    <name evidence="2" type="ORF">P9H32_14610</name>
</gene>
<keyword evidence="3" id="KW-1185">Reference proteome</keyword>
<comment type="caution">
    <text evidence="2">The sequence shown here is derived from an EMBL/GenBank/DDBJ whole genome shotgun (WGS) entry which is preliminary data.</text>
</comment>
<feature type="domain" description="CpXC" evidence="1">
    <location>
        <begin position="9"/>
        <end position="139"/>
    </location>
</feature>
<evidence type="ECO:0000313" key="2">
    <source>
        <dbReference type="EMBL" id="MDZ8119858.1"/>
    </source>
</evidence>
<proteinExistence type="predicted"/>
<protein>
    <submittedName>
        <fullName evidence="2">CpXC domain-containing protein</fullName>
    </submittedName>
</protein>
<reference evidence="2 3" key="1">
    <citation type="journal article" date="2024" name="Appl. Environ. Microbiol.">
        <title>Pontiella agarivorans sp. nov., a novel marine anaerobic bacterium capable of degrading macroalgal polysaccharides and fixing nitrogen.</title>
        <authorList>
            <person name="Liu N."/>
            <person name="Kivenson V."/>
            <person name="Peng X."/>
            <person name="Cui Z."/>
            <person name="Lankiewicz T.S."/>
            <person name="Gosselin K.M."/>
            <person name="English C.J."/>
            <person name="Blair E.M."/>
            <person name="O'Malley M.A."/>
            <person name="Valentine D.L."/>
        </authorList>
    </citation>
    <scope>NUCLEOTIDE SEQUENCE [LARGE SCALE GENOMIC DNA]</scope>
    <source>
        <strain evidence="2 3">NLcol2</strain>
    </source>
</reference>
<evidence type="ECO:0000313" key="3">
    <source>
        <dbReference type="Proteomes" id="UP001290861"/>
    </source>
</evidence>
<dbReference type="Proteomes" id="UP001290861">
    <property type="component" value="Unassembled WGS sequence"/>
</dbReference>
<dbReference type="Pfam" id="PF14353">
    <property type="entry name" value="CpXC"/>
    <property type="match status" value="1"/>
</dbReference>
<organism evidence="2 3">
    <name type="scientific">Pontiella agarivorans</name>
    <dbReference type="NCBI Taxonomy" id="3038953"/>
    <lineage>
        <taxon>Bacteria</taxon>
        <taxon>Pseudomonadati</taxon>
        <taxon>Kiritimatiellota</taxon>
        <taxon>Kiritimatiellia</taxon>
        <taxon>Kiritimatiellales</taxon>
        <taxon>Pontiellaceae</taxon>
        <taxon>Pontiella</taxon>
    </lineage>
</organism>
<dbReference type="EMBL" id="JARVCO010000012">
    <property type="protein sequence ID" value="MDZ8119858.1"/>
    <property type="molecule type" value="Genomic_DNA"/>
</dbReference>
<dbReference type="RefSeq" id="WP_322609640.1">
    <property type="nucleotide sequence ID" value="NZ_JARVCO010000012.1"/>
</dbReference>
<sequence length="229" mass="26656">MSISRTVNITCPSCGTKQDVRLYDVINVNTDPELKDALMQNMLNRIHCKGCDLNFRVDKPLMYNDPKLGMLIHWVPETEEMGREEILDEFEESLERMHQQMPEGQEAPNVRLVLTRVELVELIFMLEKGLNQRVVEYVKYSIFTRNPEKADPKTHRLLLNVEDSTDEEFCFVLQNTKSQELGQILRYGRAAYDSMIELYEENDGEFLEMFPGPLISARELLLEDAEFGE</sequence>
<name>A0ABU5N098_9BACT</name>
<accession>A0ABU5N098</accession>